<dbReference type="OrthoDB" id="341259at2759"/>
<evidence type="ECO:0000313" key="2">
    <source>
        <dbReference type="Proteomes" id="UP000070501"/>
    </source>
</evidence>
<accession>A0A136JBA0</accession>
<name>A0A136JBA0_9PEZI</name>
<evidence type="ECO:0000313" key="1">
    <source>
        <dbReference type="EMBL" id="KXJ94412.1"/>
    </source>
</evidence>
<sequence>MTASRESGSEALCDPGIYQVILNRALLAGNLVVARAIISNITPAPSHETVFSLDAPGMDNLTQRAPDGSSFFSHPLFRGQLDPGCDFWLEMIRTGWTVPQDGMMLWAETDPDTVTGAQLFKVLTDHGSGPVGPMSSCCMTADSYNGFNHKQELSGKGYTECAPSLMMKGSRQQPSNRMKFIGRRPRKAQHGKNFSNVMLSFLICSSPTSTPKIEFGVMFDVDAVPDVTIYTALGNSATIYGDAGTQPDPFVRYGSNANTDLFAQFLATKIFEANMNNRWDIFDKSY</sequence>
<dbReference type="InParanoid" id="A0A136JBA0"/>
<reference evidence="2" key="1">
    <citation type="submission" date="2016-02" db="EMBL/GenBank/DDBJ databases">
        <title>Draft genome sequence of Microdochium bolleyi, a fungal endophyte of beachgrass.</title>
        <authorList>
            <consortium name="DOE Joint Genome Institute"/>
            <person name="David A.S."/>
            <person name="May G."/>
            <person name="Haridas S."/>
            <person name="Lim J."/>
            <person name="Wang M."/>
            <person name="Labutti K."/>
            <person name="Lipzen A."/>
            <person name="Barry K."/>
            <person name="Grigoriev I.V."/>
        </authorList>
    </citation>
    <scope>NUCLEOTIDE SEQUENCE [LARGE SCALE GENOMIC DNA]</scope>
    <source>
        <strain evidence="2">J235TASD1</strain>
    </source>
</reference>
<proteinExistence type="predicted"/>
<keyword evidence="2" id="KW-1185">Reference proteome</keyword>
<organism evidence="1 2">
    <name type="scientific">Microdochium bolleyi</name>
    <dbReference type="NCBI Taxonomy" id="196109"/>
    <lineage>
        <taxon>Eukaryota</taxon>
        <taxon>Fungi</taxon>
        <taxon>Dikarya</taxon>
        <taxon>Ascomycota</taxon>
        <taxon>Pezizomycotina</taxon>
        <taxon>Sordariomycetes</taxon>
        <taxon>Xylariomycetidae</taxon>
        <taxon>Xylariales</taxon>
        <taxon>Microdochiaceae</taxon>
        <taxon>Microdochium</taxon>
    </lineage>
</organism>
<protein>
    <submittedName>
        <fullName evidence="1">Uncharacterized protein</fullName>
    </submittedName>
</protein>
<dbReference type="Proteomes" id="UP000070501">
    <property type="component" value="Unassembled WGS sequence"/>
</dbReference>
<dbReference type="AlphaFoldDB" id="A0A136JBA0"/>
<dbReference type="EMBL" id="KQ964247">
    <property type="protein sequence ID" value="KXJ94412.1"/>
    <property type="molecule type" value="Genomic_DNA"/>
</dbReference>
<gene>
    <name evidence="1" type="ORF">Micbo1qcDRAFT_173224</name>
</gene>